<keyword evidence="5" id="KW-1185">Reference proteome</keyword>
<dbReference type="Proteomes" id="UP000264820">
    <property type="component" value="Unplaced"/>
</dbReference>
<sequence length="185" mass="20945">QNKTSPPPPTPSTKPNPKKKKKTPKAALYVLVVVASFTRRLCVACVNRLVRETAAVQDRQELLSDKLEEQLATLYANFCGTPEERGHPIRCCKEGWVKNASHCYWLSERIRSWEGARKHCVAKNSLLSVNDHLSNFMWVDGSPLSTPVFWRPREPNNMAQRYVDNIASSLPVSSPHVCTCRLVFL</sequence>
<dbReference type="InterPro" id="IPR016186">
    <property type="entry name" value="C-type_lectin-like/link_sf"/>
</dbReference>
<dbReference type="GO" id="GO:0030246">
    <property type="term" value="F:carbohydrate binding"/>
    <property type="evidence" value="ECO:0007669"/>
    <property type="project" value="UniProtKB-KW"/>
</dbReference>
<evidence type="ECO:0000313" key="4">
    <source>
        <dbReference type="Ensembl" id="ENSHCOP00000025374.1"/>
    </source>
</evidence>
<name>A0A3Q2Z3W6_HIPCM</name>
<dbReference type="Gene3D" id="3.10.100.10">
    <property type="entry name" value="Mannose-Binding Protein A, subunit A"/>
    <property type="match status" value="1"/>
</dbReference>
<evidence type="ECO:0000256" key="2">
    <source>
        <dbReference type="ARBA" id="ARBA00023157"/>
    </source>
</evidence>
<proteinExistence type="predicted"/>
<dbReference type="PANTHER" id="PTHR46746:SF9">
    <property type="entry name" value="CD209 ANTIGEN-LIKE PROTEIN C-LIKE"/>
    <property type="match status" value="1"/>
</dbReference>
<evidence type="ECO:0000256" key="1">
    <source>
        <dbReference type="ARBA" id="ARBA00022734"/>
    </source>
</evidence>
<feature type="region of interest" description="Disordered" evidence="3">
    <location>
        <begin position="1"/>
        <end position="22"/>
    </location>
</feature>
<dbReference type="SUPFAM" id="SSF56436">
    <property type="entry name" value="C-type lectin-like"/>
    <property type="match status" value="1"/>
</dbReference>
<keyword evidence="2" id="KW-1015">Disulfide bond</keyword>
<dbReference type="PANTHER" id="PTHR46746">
    <property type="entry name" value="KILLER CELL LECTIN-LIKE RECEPTOR SUBFAMILY F MEMBER 2"/>
    <property type="match status" value="1"/>
</dbReference>
<protein>
    <recommendedName>
        <fullName evidence="6">C-type lectin domain-containing protein</fullName>
    </recommendedName>
</protein>
<evidence type="ECO:0000256" key="3">
    <source>
        <dbReference type="SAM" id="MobiDB-lite"/>
    </source>
</evidence>
<dbReference type="AlphaFoldDB" id="A0A3Q2Z3W6"/>
<keyword evidence="1" id="KW-0430">Lectin</keyword>
<dbReference type="InterPro" id="IPR051379">
    <property type="entry name" value="C-type_Lectin_Receptor_IMM"/>
</dbReference>
<dbReference type="InterPro" id="IPR016187">
    <property type="entry name" value="CTDL_fold"/>
</dbReference>
<reference evidence="4" key="1">
    <citation type="submission" date="2025-08" db="UniProtKB">
        <authorList>
            <consortium name="Ensembl"/>
        </authorList>
    </citation>
    <scope>IDENTIFICATION</scope>
</reference>
<feature type="compositionally biased region" description="Pro residues" evidence="3">
    <location>
        <begin position="1"/>
        <end position="14"/>
    </location>
</feature>
<organism evidence="4 5">
    <name type="scientific">Hippocampus comes</name>
    <name type="common">Tiger tail seahorse</name>
    <dbReference type="NCBI Taxonomy" id="109280"/>
    <lineage>
        <taxon>Eukaryota</taxon>
        <taxon>Metazoa</taxon>
        <taxon>Chordata</taxon>
        <taxon>Craniata</taxon>
        <taxon>Vertebrata</taxon>
        <taxon>Euteleostomi</taxon>
        <taxon>Actinopterygii</taxon>
        <taxon>Neopterygii</taxon>
        <taxon>Teleostei</taxon>
        <taxon>Neoteleostei</taxon>
        <taxon>Acanthomorphata</taxon>
        <taxon>Syngnathiaria</taxon>
        <taxon>Syngnathiformes</taxon>
        <taxon>Syngnathoidei</taxon>
        <taxon>Syngnathidae</taxon>
        <taxon>Hippocampus</taxon>
    </lineage>
</organism>
<evidence type="ECO:0008006" key="6">
    <source>
        <dbReference type="Google" id="ProtNLM"/>
    </source>
</evidence>
<dbReference type="Ensembl" id="ENSHCOT00000026944.1">
    <property type="protein sequence ID" value="ENSHCOP00000025374.1"/>
    <property type="gene ID" value="ENSHCOG00000015471.1"/>
</dbReference>
<evidence type="ECO:0000313" key="5">
    <source>
        <dbReference type="Proteomes" id="UP000264820"/>
    </source>
</evidence>
<accession>A0A3Q2Z3W6</accession>
<reference evidence="4" key="2">
    <citation type="submission" date="2025-09" db="UniProtKB">
        <authorList>
            <consortium name="Ensembl"/>
        </authorList>
    </citation>
    <scope>IDENTIFICATION</scope>
</reference>